<evidence type="ECO:0000259" key="14">
    <source>
        <dbReference type="PROSITE" id="PS50885"/>
    </source>
</evidence>
<dbReference type="CDD" id="cd06225">
    <property type="entry name" value="HAMP"/>
    <property type="match status" value="9"/>
</dbReference>
<dbReference type="Gene3D" id="3.30.450.40">
    <property type="match status" value="1"/>
</dbReference>
<dbReference type="SUPFAM" id="SSF52172">
    <property type="entry name" value="CheY-like"/>
    <property type="match status" value="1"/>
</dbReference>
<feature type="domain" description="HAMP" evidence="14">
    <location>
        <begin position="480"/>
        <end position="532"/>
    </location>
</feature>
<evidence type="ECO:0000256" key="9">
    <source>
        <dbReference type="ARBA" id="ARBA00023012"/>
    </source>
</evidence>
<protein>
    <recommendedName>
        <fullName evidence="3">histidine kinase</fullName>
        <ecNumber evidence="3">2.7.13.3</ecNumber>
    </recommendedName>
</protein>
<name>A0ABQ4HS44_9ACTN</name>
<evidence type="ECO:0000256" key="3">
    <source>
        <dbReference type="ARBA" id="ARBA00012438"/>
    </source>
</evidence>
<dbReference type="InterPro" id="IPR003660">
    <property type="entry name" value="HAMP_dom"/>
</dbReference>
<dbReference type="InterPro" id="IPR003018">
    <property type="entry name" value="GAF"/>
</dbReference>
<keyword evidence="11" id="KW-0175">Coiled coil</keyword>
<keyword evidence="6" id="KW-0812">Transmembrane</keyword>
<keyword evidence="9" id="KW-0902">Two-component regulatory system</keyword>
<dbReference type="SMART" id="SM00387">
    <property type="entry name" value="HATPase_c"/>
    <property type="match status" value="1"/>
</dbReference>
<evidence type="ECO:0000256" key="5">
    <source>
        <dbReference type="ARBA" id="ARBA00022679"/>
    </source>
</evidence>
<dbReference type="Pfam" id="PF00672">
    <property type="entry name" value="HAMP"/>
    <property type="match status" value="7"/>
</dbReference>
<evidence type="ECO:0000313" key="15">
    <source>
        <dbReference type="EMBL" id="GIJ08346.1"/>
    </source>
</evidence>
<dbReference type="SMART" id="SM00065">
    <property type="entry name" value="GAF"/>
    <property type="match status" value="1"/>
</dbReference>
<feature type="domain" description="Histidine kinase" evidence="12">
    <location>
        <begin position="1052"/>
        <end position="1285"/>
    </location>
</feature>
<dbReference type="SUPFAM" id="SSF47384">
    <property type="entry name" value="Homodimeric domain of signal transducing histidine kinase"/>
    <property type="match status" value="1"/>
</dbReference>
<dbReference type="InterPro" id="IPR036890">
    <property type="entry name" value="HATPase_C_sf"/>
</dbReference>
<feature type="coiled-coil region" evidence="11">
    <location>
        <begin position="973"/>
        <end position="1042"/>
    </location>
</feature>
<keyword evidence="8" id="KW-1133">Transmembrane helix</keyword>
<dbReference type="InterPro" id="IPR011006">
    <property type="entry name" value="CheY-like_superfamily"/>
</dbReference>
<dbReference type="Pfam" id="PF18947">
    <property type="entry name" value="HAMP_2"/>
    <property type="match status" value="1"/>
</dbReference>
<feature type="domain" description="HAMP" evidence="14">
    <location>
        <begin position="296"/>
        <end position="348"/>
    </location>
</feature>
<comment type="subcellular location">
    <subcellularLocation>
        <location evidence="2">Cell membrane</location>
    </subcellularLocation>
</comment>
<dbReference type="SUPFAM" id="SSF55781">
    <property type="entry name" value="GAF domain-like"/>
    <property type="match status" value="1"/>
</dbReference>
<feature type="domain" description="HAMP" evidence="14">
    <location>
        <begin position="107"/>
        <end position="164"/>
    </location>
</feature>
<dbReference type="PANTHER" id="PTHR45339:SF1">
    <property type="entry name" value="HYBRID SIGNAL TRANSDUCTION HISTIDINE KINASE J"/>
    <property type="match status" value="1"/>
</dbReference>
<dbReference type="SUPFAM" id="SSF55874">
    <property type="entry name" value="ATPase domain of HSP90 chaperone/DNA topoisomerase II/histidine kinase"/>
    <property type="match status" value="1"/>
</dbReference>
<evidence type="ECO:0000259" key="13">
    <source>
        <dbReference type="PROSITE" id="PS50110"/>
    </source>
</evidence>
<feature type="domain" description="HAMP" evidence="14">
    <location>
        <begin position="572"/>
        <end position="624"/>
    </location>
</feature>
<accession>A0ABQ4HS44</accession>
<sequence length="1457" mass="156737">MMTTAKQSVTAETSAADHEAVLTELAEALRRVRGGDLKVRLPRRSGAAGEVADAFNDVVSLQERQHLDLRRISRVVGRDGRLTERLDEEGLDGSWAEGQRAVNSLIDDLGRPTTEIARVIVAVADGDLTQHMALEIDGRPLRGEYLRIGRTVNTMVDQLSSFSNEVTRVAREVGTEGKLGGQADVRGVAGTWKDLTDSVNTMASNLTGQVRSISQVATAVAKGDLSQKITVSARGEVAELADTMNSLTDTLRLFAEQVTRVAREVGTEGKLGGQAEVPGVAGTWKDLTDSVNSMASNLTAQVRNIAQVSTAVARGDLSQKITVAAQGEILELKDTVNTMVDQLSSFADEVTRVAREVGTEGKLGGQAQVRGVSGTWRDLTENVNQLAGNLTSQVRNISQVSTAVAKGDLSQKITVDARGEILELKNTVNTMVDQLSSFADEVTRVAREVGTEGKLGGQAQVKGVSGTWRDLTDNVNSMASNLTSQVRNIASVTTAVARGDLSQKITVDARGEILELKSTVNTMVDQLSSFADEVTRVAREVGTEGNLGGQAQVKGVSGTWRDLTDNVNSMASNLTAQVRNIAQVSTAVAKGDLSQKITVDARGEILELKSTVNTMVDQLSSFADEVTRVAREVGTEGKLGGQAQVRGVAGTWRDLTDNVNSMASNLTSQVRNIASVTTAVANGDLSQKITVDAQGEILELKNTVNTMVDQLSSFADEVTRVAREVGTEGKLGGQAQVKGVSGTWRDLTENVNQLASTLTTQLRAIARVSTSVTRGDLTQRIAVKAQGEVAELKDNINQMIVTLRETTHKNAEQGWLDSNLARIGGLLQGQRDLGEVCRMIMQEVTPLVDAQLGAFFLADNSEGVMRLRLTASYGYVSRGHDVTFGPGEGLVGQAALSRRTIRVGAVPDGRITLRSGLADTPPADLVVLPVLFEGELLGVIEFATVTPFSELHLSFLERLVSTIGIAVNTIQANRRTEELLAQSQRLAHELQEQSAELQRTNAELEDKAKLLSEQKANIETQNREIELARLGLEDKAQQLTRASAYKSEFLANMSHELRTPLNSLLLLARLLMENSEQNLTPKQIEFARTIHGSGSDLLRLIDDILDLSKIEAGRMDVEPTEVRFTEICNYVEQAFSPQAEEKGLDFQVRIGKDLPPAVVTDAQRLQQILRNLLSNAVKFTDNGAVTLRISRAPEHAVFDVPALTNARQVIAFTVIDTGIGISDDKLSLIFEAFQQADGTTSRRYGGTGLGLSISRDLARLIGGTITVSSAPGQGSTFTLYLPDVLAPDAVVAPAPPSPQRAGLPSSLLMPPMELLPETPEAPKTRQLDGATVLIVDDDVRNVFALTSALELHGMTVLYADNGADGVRLLAEHPEVDIVLMDAMMPDQDGYETTRQIRRNHRFADLPIVFLTAKAMPGDRESAIAAGASDYITKPVDLDQLIELMGTWIGGSRTEEGS</sequence>
<dbReference type="CDD" id="cd00082">
    <property type="entry name" value="HisKA"/>
    <property type="match status" value="1"/>
</dbReference>
<feature type="modified residue" description="4-aspartylphosphate" evidence="10">
    <location>
        <position position="1381"/>
    </location>
</feature>
<dbReference type="InterPro" id="IPR001789">
    <property type="entry name" value="Sig_transdc_resp-reg_receiver"/>
</dbReference>
<dbReference type="InterPro" id="IPR005467">
    <property type="entry name" value="His_kinase_dom"/>
</dbReference>
<dbReference type="Pfam" id="PF00072">
    <property type="entry name" value="Response_reg"/>
    <property type="match status" value="1"/>
</dbReference>
<dbReference type="InterPro" id="IPR004358">
    <property type="entry name" value="Sig_transdc_His_kin-like_C"/>
</dbReference>
<evidence type="ECO:0000256" key="1">
    <source>
        <dbReference type="ARBA" id="ARBA00000085"/>
    </source>
</evidence>
<dbReference type="SMART" id="SM00448">
    <property type="entry name" value="REC"/>
    <property type="match status" value="1"/>
</dbReference>
<dbReference type="Pfam" id="PF02518">
    <property type="entry name" value="HATPase_c"/>
    <property type="match status" value="1"/>
</dbReference>
<dbReference type="InterPro" id="IPR029016">
    <property type="entry name" value="GAF-like_dom_sf"/>
</dbReference>
<dbReference type="PRINTS" id="PR00344">
    <property type="entry name" value="BCTRLSENSOR"/>
</dbReference>
<dbReference type="Gene3D" id="1.20.120.1530">
    <property type="match status" value="7"/>
</dbReference>
<dbReference type="InterPro" id="IPR003661">
    <property type="entry name" value="HisK_dim/P_dom"/>
</dbReference>
<keyword evidence="8" id="KW-0472">Membrane</keyword>
<organism evidence="15 16">
    <name type="scientific">Micromonospora andamanensis</name>
    <dbReference type="NCBI Taxonomy" id="1287068"/>
    <lineage>
        <taxon>Bacteria</taxon>
        <taxon>Bacillati</taxon>
        <taxon>Actinomycetota</taxon>
        <taxon>Actinomycetes</taxon>
        <taxon>Micromonosporales</taxon>
        <taxon>Micromonosporaceae</taxon>
        <taxon>Micromonospora</taxon>
    </lineage>
</organism>
<dbReference type="SMART" id="SM00388">
    <property type="entry name" value="HisKA"/>
    <property type="match status" value="1"/>
</dbReference>
<dbReference type="PANTHER" id="PTHR45339">
    <property type="entry name" value="HYBRID SIGNAL TRANSDUCTION HISTIDINE KINASE J"/>
    <property type="match status" value="1"/>
</dbReference>
<dbReference type="EMBL" id="BOOZ01000006">
    <property type="protein sequence ID" value="GIJ08346.1"/>
    <property type="molecule type" value="Genomic_DNA"/>
</dbReference>
<comment type="catalytic activity">
    <reaction evidence="1">
        <text>ATP + protein L-histidine = ADP + protein N-phospho-L-histidine.</text>
        <dbReference type="EC" id="2.7.13.3"/>
    </reaction>
</comment>
<feature type="domain" description="HAMP" evidence="14">
    <location>
        <begin position="22"/>
        <end position="67"/>
    </location>
</feature>
<feature type="domain" description="HAMP" evidence="14">
    <location>
        <begin position="756"/>
        <end position="808"/>
    </location>
</feature>
<gene>
    <name evidence="15" type="ORF">Van01_15600</name>
</gene>
<keyword evidence="5" id="KW-0808">Transferase</keyword>
<evidence type="ECO:0000256" key="11">
    <source>
        <dbReference type="SAM" id="Coils"/>
    </source>
</evidence>
<dbReference type="Pfam" id="PF00512">
    <property type="entry name" value="HisKA"/>
    <property type="match status" value="1"/>
</dbReference>
<dbReference type="Gene3D" id="3.30.565.10">
    <property type="entry name" value="Histidine kinase-like ATPase, C-terminal domain"/>
    <property type="match status" value="1"/>
</dbReference>
<evidence type="ECO:0000259" key="12">
    <source>
        <dbReference type="PROSITE" id="PS50109"/>
    </source>
</evidence>
<dbReference type="Gene3D" id="3.40.50.2300">
    <property type="match status" value="1"/>
</dbReference>
<dbReference type="InterPro" id="IPR036097">
    <property type="entry name" value="HisK_dim/P_sf"/>
</dbReference>
<evidence type="ECO:0000256" key="7">
    <source>
        <dbReference type="ARBA" id="ARBA00022777"/>
    </source>
</evidence>
<dbReference type="PROSITE" id="PS50109">
    <property type="entry name" value="HIS_KIN"/>
    <property type="match status" value="1"/>
</dbReference>
<feature type="domain" description="HAMP" evidence="14">
    <location>
        <begin position="388"/>
        <end position="440"/>
    </location>
</feature>
<keyword evidence="4 10" id="KW-0597">Phosphoprotein</keyword>
<comment type="caution">
    <text evidence="15">The sequence shown here is derived from an EMBL/GenBank/DDBJ whole genome shotgun (WGS) entry which is preliminary data.</text>
</comment>
<evidence type="ECO:0000256" key="8">
    <source>
        <dbReference type="ARBA" id="ARBA00022989"/>
    </source>
</evidence>
<keyword evidence="16" id="KW-1185">Reference proteome</keyword>
<feature type="domain" description="HAMP" evidence="14">
    <location>
        <begin position="204"/>
        <end position="256"/>
    </location>
</feature>
<feature type="domain" description="HAMP" evidence="14">
    <location>
        <begin position="664"/>
        <end position="716"/>
    </location>
</feature>
<evidence type="ECO:0000256" key="2">
    <source>
        <dbReference type="ARBA" id="ARBA00004236"/>
    </source>
</evidence>
<dbReference type="CDD" id="cd16922">
    <property type="entry name" value="HATPase_EvgS-ArcB-TorS-like"/>
    <property type="match status" value="1"/>
</dbReference>
<proteinExistence type="predicted"/>
<dbReference type="SMART" id="SM00304">
    <property type="entry name" value="HAMP"/>
    <property type="match status" value="9"/>
</dbReference>
<evidence type="ECO:0000256" key="4">
    <source>
        <dbReference type="ARBA" id="ARBA00022553"/>
    </source>
</evidence>
<dbReference type="CDD" id="cd17546">
    <property type="entry name" value="REC_hyHK_CKI1_RcsC-like"/>
    <property type="match status" value="1"/>
</dbReference>
<keyword evidence="7 15" id="KW-0418">Kinase</keyword>
<dbReference type="GO" id="GO:0016301">
    <property type="term" value="F:kinase activity"/>
    <property type="evidence" value="ECO:0007669"/>
    <property type="project" value="UniProtKB-KW"/>
</dbReference>
<evidence type="ECO:0000256" key="6">
    <source>
        <dbReference type="ARBA" id="ARBA00022692"/>
    </source>
</evidence>
<evidence type="ECO:0000313" key="16">
    <source>
        <dbReference type="Proteomes" id="UP000647017"/>
    </source>
</evidence>
<dbReference type="Gene3D" id="1.10.287.130">
    <property type="match status" value="1"/>
</dbReference>
<evidence type="ECO:0000256" key="10">
    <source>
        <dbReference type="PROSITE-ProRule" id="PRU00169"/>
    </source>
</evidence>
<dbReference type="SUPFAM" id="SSF58104">
    <property type="entry name" value="Methyl-accepting chemotaxis protein (MCP) signaling domain"/>
    <property type="match status" value="4"/>
</dbReference>
<dbReference type="EC" id="2.7.13.3" evidence="3"/>
<dbReference type="InterPro" id="IPR003594">
    <property type="entry name" value="HATPase_dom"/>
</dbReference>
<dbReference type="PROSITE" id="PS50885">
    <property type="entry name" value="HAMP"/>
    <property type="match status" value="9"/>
</dbReference>
<dbReference type="Proteomes" id="UP000647017">
    <property type="component" value="Unassembled WGS sequence"/>
</dbReference>
<dbReference type="PROSITE" id="PS50110">
    <property type="entry name" value="RESPONSE_REGULATORY"/>
    <property type="match status" value="1"/>
</dbReference>
<reference evidence="15 16" key="1">
    <citation type="submission" date="2021-01" db="EMBL/GenBank/DDBJ databases">
        <title>Whole genome shotgun sequence of Verrucosispora andamanensis NBRC 109075.</title>
        <authorList>
            <person name="Komaki H."/>
            <person name="Tamura T."/>
        </authorList>
    </citation>
    <scope>NUCLEOTIDE SEQUENCE [LARGE SCALE GENOMIC DNA]</scope>
    <source>
        <strain evidence="15 16">NBRC 109075</strain>
    </source>
</reference>
<feature type="domain" description="Response regulatory" evidence="13">
    <location>
        <begin position="1331"/>
        <end position="1448"/>
    </location>
</feature>
<dbReference type="Pfam" id="PF13185">
    <property type="entry name" value="GAF_2"/>
    <property type="match status" value="1"/>
</dbReference>